<evidence type="ECO:0000313" key="1">
    <source>
        <dbReference type="EMBL" id="KAK9668427.1"/>
    </source>
</evidence>
<dbReference type="AlphaFoldDB" id="A0AAW1H0W7"/>
<sequence>MFAFRSFSAHKPYAFKHFRHWVPSRYVAFSGQFHCSAKFHYWVPSRSPEYRQHTSHSNPTRTLPLNRTRSNQTFCFFFFRIQQVNLNVTVYFILRFVHTINNFFFLM</sequence>
<name>A0AAW1H0W7_SAPOF</name>
<protein>
    <submittedName>
        <fullName evidence="1">Uncharacterized protein</fullName>
    </submittedName>
</protein>
<proteinExistence type="predicted"/>
<evidence type="ECO:0000313" key="2">
    <source>
        <dbReference type="Proteomes" id="UP001443914"/>
    </source>
</evidence>
<reference evidence="1" key="1">
    <citation type="submission" date="2024-03" db="EMBL/GenBank/DDBJ databases">
        <title>WGS assembly of Saponaria officinalis var. Norfolk2.</title>
        <authorList>
            <person name="Jenkins J."/>
            <person name="Shu S."/>
            <person name="Grimwood J."/>
            <person name="Barry K."/>
            <person name="Goodstein D."/>
            <person name="Schmutz J."/>
            <person name="Leebens-Mack J."/>
            <person name="Osbourn A."/>
        </authorList>
    </citation>
    <scope>NUCLEOTIDE SEQUENCE [LARGE SCALE GENOMIC DNA]</scope>
    <source>
        <strain evidence="1">JIC</strain>
    </source>
</reference>
<organism evidence="1 2">
    <name type="scientific">Saponaria officinalis</name>
    <name type="common">Common soapwort</name>
    <name type="synonym">Lychnis saponaria</name>
    <dbReference type="NCBI Taxonomy" id="3572"/>
    <lineage>
        <taxon>Eukaryota</taxon>
        <taxon>Viridiplantae</taxon>
        <taxon>Streptophyta</taxon>
        <taxon>Embryophyta</taxon>
        <taxon>Tracheophyta</taxon>
        <taxon>Spermatophyta</taxon>
        <taxon>Magnoliopsida</taxon>
        <taxon>eudicotyledons</taxon>
        <taxon>Gunneridae</taxon>
        <taxon>Pentapetalae</taxon>
        <taxon>Caryophyllales</taxon>
        <taxon>Caryophyllaceae</taxon>
        <taxon>Caryophylleae</taxon>
        <taxon>Saponaria</taxon>
    </lineage>
</organism>
<comment type="caution">
    <text evidence="1">The sequence shown here is derived from an EMBL/GenBank/DDBJ whole genome shotgun (WGS) entry which is preliminary data.</text>
</comment>
<gene>
    <name evidence="1" type="ORF">RND81_13G059900</name>
</gene>
<accession>A0AAW1H0W7</accession>
<keyword evidence="2" id="KW-1185">Reference proteome</keyword>
<dbReference type="EMBL" id="JBDFQZ010000013">
    <property type="protein sequence ID" value="KAK9668427.1"/>
    <property type="molecule type" value="Genomic_DNA"/>
</dbReference>
<dbReference type="Proteomes" id="UP001443914">
    <property type="component" value="Unassembled WGS sequence"/>
</dbReference>